<dbReference type="STRING" id="930128.SAMN05192532_105188"/>
<organism evidence="1 2">
    <name type="scientific">Alteribacillus iranensis</name>
    <dbReference type="NCBI Taxonomy" id="930128"/>
    <lineage>
        <taxon>Bacteria</taxon>
        <taxon>Bacillati</taxon>
        <taxon>Bacillota</taxon>
        <taxon>Bacilli</taxon>
        <taxon>Bacillales</taxon>
        <taxon>Bacillaceae</taxon>
        <taxon>Alteribacillus</taxon>
    </lineage>
</organism>
<evidence type="ECO:0000313" key="1">
    <source>
        <dbReference type="EMBL" id="SFE89246.1"/>
    </source>
</evidence>
<dbReference type="PIRSF" id="PIRSF029172">
    <property type="entry name" value="UCP029172_ABC_sbc_YnjB"/>
    <property type="match status" value="1"/>
</dbReference>
<dbReference type="InterPro" id="IPR006059">
    <property type="entry name" value="SBP"/>
</dbReference>
<gene>
    <name evidence="1" type="ORF">SAMN05192532_105188</name>
</gene>
<dbReference type="PANTHER" id="PTHR42779:SF1">
    <property type="entry name" value="PROTEIN YNJB"/>
    <property type="match status" value="1"/>
</dbReference>
<dbReference type="PANTHER" id="PTHR42779">
    <property type="entry name" value="PROTEIN YNJB"/>
    <property type="match status" value="1"/>
</dbReference>
<dbReference type="RefSeq" id="WP_091662240.1">
    <property type="nucleotide sequence ID" value="NZ_FONT01000005.1"/>
</dbReference>
<dbReference type="EMBL" id="FONT01000005">
    <property type="protein sequence ID" value="SFE89246.1"/>
    <property type="molecule type" value="Genomic_DNA"/>
</dbReference>
<reference evidence="1 2" key="1">
    <citation type="submission" date="2016-10" db="EMBL/GenBank/DDBJ databases">
        <authorList>
            <person name="de Groot N.N."/>
        </authorList>
    </citation>
    <scope>NUCLEOTIDE SEQUENCE [LARGE SCALE GENOMIC DNA]</scope>
    <source>
        <strain evidence="1 2">DSM 23995</strain>
    </source>
</reference>
<dbReference type="AlphaFoldDB" id="A0A1I2E9G0"/>
<dbReference type="InterPro" id="IPR027020">
    <property type="entry name" value="YnjB"/>
</dbReference>
<sequence>MSRIQEISAKSCVAVLCLLFFLVGCSTDDKEELEEQSENTSESILNQSWEDTLAEAEGSEVHFYMWGGDEGINHYIDDWVAPRLQERYNITLTRHPMDITEILQKLQTEKRAGKEDGSIDVVWINGENFKNAKENDLLWGSFTDYLPNYQQYVNKENSEQQYDFGTTIEGMEAPWGKVQYVFLYDSAKVEEPPASFADLAEWVKKNPGTFTYPEAQDFSGSGFLKHVLYDKIGIEALDGKEYNPSLLQQHSDEIWGYLNELQPHLWREGETYPSTLSDLDHLYSQGEVLFTMGYNEGRAERLIADGTFPETTRSFVMEPGSIGNLHFLSIPFNSTNTAGALVTINELLSPEAQLKKLEPSVWGDNTVLDINKLPDSYQEKLKDIERGESVLSADELQDSFLNEMDPEYTEWIKEYWISEVVQSGNN</sequence>
<protein>
    <submittedName>
        <fullName evidence="1">Putative spermidine/putrescine transport system substrate-binding protein</fullName>
    </submittedName>
</protein>
<dbReference type="Pfam" id="PF13416">
    <property type="entry name" value="SBP_bac_8"/>
    <property type="match status" value="1"/>
</dbReference>
<dbReference type="PROSITE" id="PS51257">
    <property type="entry name" value="PROKAR_LIPOPROTEIN"/>
    <property type="match status" value="1"/>
</dbReference>
<dbReference type="Proteomes" id="UP000199516">
    <property type="component" value="Unassembled WGS sequence"/>
</dbReference>
<dbReference type="OrthoDB" id="3239593at2"/>
<evidence type="ECO:0000313" key="2">
    <source>
        <dbReference type="Proteomes" id="UP000199516"/>
    </source>
</evidence>
<dbReference type="Gene3D" id="3.40.190.10">
    <property type="entry name" value="Periplasmic binding protein-like II"/>
    <property type="match status" value="2"/>
</dbReference>
<keyword evidence="2" id="KW-1185">Reference proteome</keyword>
<proteinExistence type="predicted"/>
<name>A0A1I2E9G0_9BACI</name>
<dbReference type="NCBIfam" id="NF008633">
    <property type="entry name" value="PRK11622.1"/>
    <property type="match status" value="1"/>
</dbReference>
<dbReference type="SUPFAM" id="SSF53850">
    <property type="entry name" value="Periplasmic binding protein-like II"/>
    <property type="match status" value="1"/>
</dbReference>
<accession>A0A1I2E9G0</accession>